<sequence>GFEASASQAFMSSGFTNPSVRVEEGLDASGEEADSEGCRAVALRHEAATTHHTEDSHPNVQDVHTDKAGQLKMPTHKRMEAGHGTMERRWYRKKAENPVRISSGVASGTEWQKTDQQIARRSWEAGNPWKKGPPAMAFEQRARYCRGMGERAYLDLKLRKDSGREGASPSGKVERHTGLGRQEWGRAWSDQRRASRVENQNSARRDKGTRNDSNQPGAAASSKQQEQEHRSVAVGQRVKGQTPPHGSGSAYPQAGSCDLAPAEV</sequence>
<dbReference type="AlphaFoldDB" id="A0AAJ8BMU1"/>
<gene>
    <name evidence="2" type="ORF">An02g07150</name>
</gene>
<name>A0AAJ8BMU1_ASPNG</name>
<organism evidence="2">
    <name type="scientific">Aspergillus niger</name>
    <dbReference type="NCBI Taxonomy" id="5061"/>
    <lineage>
        <taxon>Eukaryota</taxon>
        <taxon>Fungi</taxon>
        <taxon>Dikarya</taxon>
        <taxon>Ascomycota</taxon>
        <taxon>Pezizomycotina</taxon>
        <taxon>Eurotiomycetes</taxon>
        <taxon>Eurotiomycetidae</taxon>
        <taxon>Eurotiales</taxon>
        <taxon>Aspergillaceae</taxon>
        <taxon>Aspergillus</taxon>
        <taxon>Aspergillus subgen. Circumdati</taxon>
    </lineage>
</organism>
<proteinExistence type="predicted"/>
<feature type="compositionally biased region" description="Polar residues" evidence="1">
    <location>
        <begin position="1"/>
        <end position="19"/>
    </location>
</feature>
<accession>A0AAJ8BMU1</accession>
<feature type="non-terminal residue" evidence="2">
    <location>
        <position position="1"/>
    </location>
</feature>
<dbReference type="RefSeq" id="XP_059599999.1">
    <property type="nucleotide sequence ID" value="XM_059746397.1"/>
</dbReference>
<feature type="compositionally biased region" description="Polar residues" evidence="1">
    <location>
        <begin position="211"/>
        <end position="224"/>
    </location>
</feature>
<evidence type="ECO:0000313" key="2">
    <source>
        <dbReference type="RefSeq" id="XP_059599999.1"/>
    </source>
</evidence>
<reference evidence="2" key="2">
    <citation type="submission" date="2025-08" db="UniProtKB">
        <authorList>
            <consortium name="RefSeq"/>
        </authorList>
    </citation>
    <scope>IDENTIFICATION</scope>
</reference>
<evidence type="ECO:0000256" key="1">
    <source>
        <dbReference type="SAM" id="MobiDB-lite"/>
    </source>
</evidence>
<reference evidence="2" key="1">
    <citation type="submission" date="2025-02" db="EMBL/GenBank/DDBJ databases">
        <authorList>
            <consortium name="NCBI Genome Project"/>
        </authorList>
    </citation>
    <scope>NUCLEOTIDE SEQUENCE</scope>
</reference>
<dbReference type="KEGG" id="ang:An02g07150"/>
<feature type="compositionally biased region" description="Acidic residues" evidence="1">
    <location>
        <begin position="25"/>
        <end position="35"/>
    </location>
</feature>
<dbReference type="GeneID" id="84590378"/>
<feature type="region of interest" description="Disordered" evidence="1">
    <location>
        <begin position="1"/>
        <end position="37"/>
    </location>
</feature>
<feature type="region of interest" description="Disordered" evidence="1">
    <location>
        <begin position="160"/>
        <end position="264"/>
    </location>
</feature>
<protein>
    <submittedName>
        <fullName evidence="2">Uncharacterized protein</fullName>
    </submittedName>
</protein>